<dbReference type="InterPro" id="IPR052602">
    <property type="entry name" value="Growth_transcription_reg"/>
</dbReference>
<evidence type="ECO:0000256" key="2">
    <source>
        <dbReference type="ARBA" id="ARBA00023034"/>
    </source>
</evidence>
<dbReference type="EMBL" id="MCGO01000037">
    <property type="protein sequence ID" value="ORY39961.1"/>
    <property type="molecule type" value="Genomic_DNA"/>
</dbReference>
<accession>A0A1Y2BYY6</accession>
<proteinExistence type="predicted"/>
<evidence type="ECO:0000256" key="4">
    <source>
        <dbReference type="SAM" id="Coils"/>
    </source>
</evidence>
<dbReference type="GO" id="GO:0005794">
    <property type="term" value="C:Golgi apparatus"/>
    <property type="evidence" value="ECO:0007669"/>
    <property type="project" value="UniProtKB-SubCell"/>
</dbReference>
<feature type="region of interest" description="Disordered" evidence="5">
    <location>
        <begin position="27"/>
        <end position="47"/>
    </location>
</feature>
<dbReference type="InterPro" id="IPR022092">
    <property type="entry name" value="TMF_DNA-bd"/>
</dbReference>
<evidence type="ECO:0000256" key="1">
    <source>
        <dbReference type="ARBA" id="ARBA00004555"/>
    </source>
</evidence>
<keyword evidence="2" id="KW-0333">Golgi apparatus</keyword>
<dbReference type="GO" id="GO:0005783">
    <property type="term" value="C:endoplasmic reticulum"/>
    <property type="evidence" value="ECO:0007669"/>
    <property type="project" value="TreeGrafter"/>
</dbReference>
<dbReference type="InterPro" id="IPR022091">
    <property type="entry name" value="TMF_TATA-bd"/>
</dbReference>
<feature type="domain" description="TATA element modulatory factor 1 TATA binding" evidence="6">
    <location>
        <begin position="760"/>
        <end position="862"/>
    </location>
</feature>
<comment type="caution">
    <text evidence="7">The sequence shown here is derived from an EMBL/GenBank/DDBJ whole genome shotgun (WGS) entry which is preliminary data.</text>
</comment>
<dbReference type="STRING" id="329046.A0A1Y2BYY6"/>
<keyword evidence="8" id="KW-1185">Reference proteome</keyword>
<feature type="coiled-coil region" evidence="4">
    <location>
        <begin position="762"/>
        <end position="862"/>
    </location>
</feature>
<feature type="compositionally biased region" description="Low complexity" evidence="5">
    <location>
        <begin position="31"/>
        <end position="47"/>
    </location>
</feature>
<dbReference type="Pfam" id="PF12329">
    <property type="entry name" value="TMF_DNA_bd"/>
    <property type="match status" value="1"/>
</dbReference>
<reference evidence="7 8" key="1">
    <citation type="submission" date="2016-07" db="EMBL/GenBank/DDBJ databases">
        <title>Pervasive Adenine N6-methylation of Active Genes in Fungi.</title>
        <authorList>
            <consortium name="DOE Joint Genome Institute"/>
            <person name="Mondo S.J."/>
            <person name="Dannebaum R.O."/>
            <person name="Kuo R.C."/>
            <person name="Labutti K."/>
            <person name="Haridas S."/>
            <person name="Kuo A."/>
            <person name="Salamov A."/>
            <person name="Ahrendt S.R."/>
            <person name="Lipzen A."/>
            <person name="Sullivan W."/>
            <person name="Andreopoulos W.B."/>
            <person name="Clum A."/>
            <person name="Lindquist E."/>
            <person name="Daum C."/>
            <person name="Ramamoorthy G.K."/>
            <person name="Gryganskyi A."/>
            <person name="Culley D."/>
            <person name="Magnuson J.K."/>
            <person name="James T.Y."/>
            <person name="O'Malley M.A."/>
            <person name="Stajich J.E."/>
            <person name="Spatafora J.W."/>
            <person name="Visel A."/>
            <person name="Grigoriev I.V."/>
        </authorList>
    </citation>
    <scope>NUCLEOTIDE SEQUENCE [LARGE SCALE GENOMIC DNA]</scope>
    <source>
        <strain evidence="7 8">JEL800</strain>
    </source>
</reference>
<comment type="subcellular location">
    <subcellularLocation>
        <location evidence="1">Golgi apparatus</location>
    </subcellularLocation>
</comment>
<feature type="coiled-coil region" evidence="4">
    <location>
        <begin position="257"/>
        <end position="291"/>
    </location>
</feature>
<dbReference type="PANTHER" id="PTHR46515:SF1">
    <property type="entry name" value="TATA ELEMENT MODULATORY FACTOR"/>
    <property type="match status" value="1"/>
</dbReference>
<protein>
    <recommendedName>
        <fullName evidence="6">TATA element modulatory factor 1 TATA binding domain-containing protein</fullName>
    </recommendedName>
</protein>
<dbReference type="PANTHER" id="PTHR46515">
    <property type="entry name" value="TATA ELEMENT MODULATORY FACTOR TMF1"/>
    <property type="match status" value="1"/>
</dbReference>
<evidence type="ECO:0000313" key="8">
    <source>
        <dbReference type="Proteomes" id="UP000193642"/>
    </source>
</evidence>
<name>A0A1Y2BYY6_9FUNG</name>
<keyword evidence="3 4" id="KW-0175">Coiled coil</keyword>
<dbReference type="Pfam" id="PF12325">
    <property type="entry name" value="TMF_TATA_bd"/>
    <property type="match status" value="1"/>
</dbReference>
<feature type="coiled-coil region" evidence="4">
    <location>
        <begin position="396"/>
        <end position="474"/>
    </location>
</feature>
<dbReference type="AlphaFoldDB" id="A0A1Y2BYY6"/>
<evidence type="ECO:0000256" key="3">
    <source>
        <dbReference type="ARBA" id="ARBA00023054"/>
    </source>
</evidence>
<dbReference type="Proteomes" id="UP000193642">
    <property type="component" value="Unassembled WGS sequence"/>
</dbReference>
<evidence type="ECO:0000256" key="5">
    <source>
        <dbReference type="SAM" id="MobiDB-lite"/>
    </source>
</evidence>
<evidence type="ECO:0000259" key="6">
    <source>
        <dbReference type="Pfam" id="PF12325"/>
    </source>
</evidence>
<feature type="coiled-coil region" evidence="4">
    <location>
        <begin position="592"/>
        <end position="698"/>
    </location>
</feature>
<dbReference type="OrthoDB" id="74178at2759"/>
<sequence length="868" mass="94533">MADWFSNITSTLASVTAEVESQLTKSLEVNTASSSDPTSTSTATESSAASTLNNFLASSFASAAAAADAAKTSDFFAALTTPTNLTSAAGLASADDEFGVATPVPAPTPAKAPLLPLPSTKKTVLAEFEVESDEEAAKKKVAIEVKGGVDIDSNPIHPSTAPDSDQVLNGGTNDIAATTEDAPAASITAADAALVDAPPVLLASDTTAPIPPVTSSSDTSQTPAVAVPVHQTSEPITPSTTNNAIDSDTHRRLTSIISQREQQLMSAMSQNAALSEEIEAMKRKVDEMATSQDSSRERDAYKSKLVALQQTLNDTILQLGDRDEKIKSLLEEGEKLSKNELKMGTIVKKLRAKEGEMEAQVKDQLRKIEGLGVELSEVREKLTRVEASERKLGDSLKTATELTEKQAKQIVKLENELVTAKGELSNTKAQLERVRADLQEVRQENADANSAAHAEALEKEIAANELLHKQLQSQKQNFLQLETALQKELHDLRSTLSRHDQESSWKEDSLRKEIASLQTRLAAADSRHEDLFSEARSADRPLVRQIESLQVQHAAARKDWEGIETSLMHRLGEAERLAFESGEKERVASERCDELNKRVVALEYQFSRERQERARVQAELEDALGRLDGSDRQVSDLAAKIAVLERNHAREVKEAADAFQVSLKKALEEERRRHEAILKEERDRLAKERLKLDDLKVLSEKAAAPNHISSSASVASIDTTGLRRQSSVGEGAMSPSSGYDTPRTPFDVASGVAGQSGGGAVVERLYHNLKQLQGQVSSLQAQLVMVTKTRDELAEELVKSTSETSDAKSAASKIQALEVQLGELNKRYMAALELLGEKTEQLEEMESNMKELRRIQKEEIEEIMKLKS</sequence>
<gene>
    <name evidence="7" type="ORF">BCR33DRAFT_719767</name>
</gene>
<evidence type="ECO:0000313" key="7">
    <source>
        <dbReference type="EMBL" id="ORY39961.1"/>
    </source>
</evidence>
<organism evidence="7 8">
    <name type="scientific">Rhizoclosmatium globosum</name>
    <dbReference type="NCBI Taxonomy" id="329046"/>
    <lineage>
        <taxon>Eukaryota</taxon>
        <taxon>Fungi</taxon>
        <taxon>Fungi incertae sedis</taxon>
        <taxon>Chytridiomycota</taxon>
        <taxon>Chytridiomycota incertae sedis</taxon>
        <taxon>Chytridiomycetes</taxon>
        <taxon>Chytridiales</taxon>
        <taxon>Chytriomycetaceae</taxon>
        <taxon>Rhizoclosmatium</taxon>
    </lineage>
</organism>